<feature type="signal peptide" evidence="2">
    <location>
        <begin position="1"/>
        <end position="27"/>
    </location>
</feature>
<reference evidence="3 4" key="1">
    <citation type="submission" date="2024-03" db="EMBL/GenBank/DDBJ databases">
        <title>Aureococcus anophagefferens CCMP1851 and Kratosvirus quantuckense: Draft genome of a second virus-susceptible host strain in the model system.</title>
        <authorList>
            <person name="Chase E."/>
            <person name="Truchon A.R."/>
            <person name="Schepens W."/>
            <person name="Wilhelm S.W."/>
        </authorList>
    </citation>
    <scope>NUCLEOTIDE SEQUENCE [LARGE SCALE GENOMIC DNA]</scope>
    <source>
        <strain evidence="3 4">CCMP1851</strain>
    </source>
</reference>
<keyword evidence="1" id="KW-0472">Membrane</keyword>
<feature type="transmembrane region" description="Helical" evidence="1">
    <location>
        <begin position="207"/>
        <end position="233"/>
    </location>
</feature>
<dbReference type="Proteomes" id="UP001363151">
    <property type="component" value="Unassembled WGS sequence"/>
</dbReference>
<accession>A0ABR1G0K1</accession>
<keyword evidence="2" id="KW-0732">Signal</keyword>
<evidence type="ECO:0008006" key="5">
    <source>
        <dbReference type="Google" id="ProtNLM"/>
    </source>
</evidence>
<feature type="transmembrane region" description="Helical" evidence="1">
    <location>
        <begin position="74"/>
        <end position="92"/>
    </location>
</feature>
<feature type="transmembrane region" description="Helical" evidence="1">
    <location>
        <begin position="270"/>
        <end position="289"/>
    </location>
</feature>
<dbReference type="EMBL" id="JBBJCI010000151">
    <property type="protein sequence ID" value="KAK7242016.1"/>
    <property type="molecule type" value="Genomic_DNA"/>
</dbReference>
<evidence type="ECO:0000313" key="4">
    <source>
        <dbReference type="Proteomes" id="UP001363151"/>
    </source>
</evidence>
<keyword evidence="1" id="KW-1133">Transmembrane helix</keyword>
<organism evidence="3 4">
    <name type="scientific">Aureococcus anophagefferens</name>
    <name type="common">Harmful bloom alga</name>
    <dbReference type="NCBI Taxonomy" id="44056"/>
    <lineage>
        <taxon>Eukaryota</taxon>
        <taxon>Sar</taxon>
        <taxon>Stramenopiles</taxon>
        <taxon>Ochrophyta</taxon>
        <taxon>Pelagophyceae</taxon>
        <taxon>Pelagomonadales</taxon>
        <taxon>Pelagomonadaceae</taxon>
        <taxon>Aureococcus</taxon>
    </lineage>
</organism>
<gene>
    <name evidence="3" type="ORF">SO694_00018316</name>
</gene>
<feature type="transmembrane region" description="Helical" evidence="1">
    <location>
        <begin position="112"/>
        <end position="131"/>
    </location>
</feature>
<name>A0ABR1G0K1_AURAN</name>
<evidence type="ECO:0000256" key="1">
    <source>
        <dbReference type="SAM" id="Phobius"/>
    </source>
</evidence>
<feature type="chain" id="PRO_5046893551" description="Mannosyltransferase" evidence="2">
    <location>
        <begin position="28"/>
        <end position="499"/>
    </location>
</feature>
<sequence>MTMLSTTGEHVVYVIMFWLVQLEVSLCEDMFGSLDGKTSLAYPAIWPRPPTEALRRLLPNVAHEWCRKTGVRWLVARAGLAAGVVAAAAPPLRPAATPAFLVISSPVECYCFFVKFGAHMHFAPLLLAWGTHVVDRRARYRGLFLLCVAAQTYASSGFWRGLQFYRTGVPGDVVEGTYGVSLKHFTTNLFGMAPRLRARVLACSERFLGASFLAVTLAFEGLVWVLVVGLEVALVALPPGGRRDAAAACQAWVRLGLAGCVVAFHQTNFMVLGMFFGAMSFVVAVVLLYSPSALDDAVDEASPGSHAYALANVLALAVASYHCREVFPFNANGLFSYATCHATLLSTAWALTDATTDSTELALLIVGPGQSLEAAARENRRPCPLGVSPVGGWVAGRLPSPPARAFCDEVYRRAAAAALLDDPKDARGGPRRLAGYPGVADIVLGSPELLAMISAMKRDLAATKPFYDVVAQSDDFTMILAEVGRKDGVQRVVRVIETP</sequence>
<comment type="caution">
    <text evidence="3">The sequence shown here is derived from an EMBL/GenBank/DDBJ whole genome shotgun (WGS) entry which is preliminary data.</text>
</comment>
<keyword evidence="1" id="KW-0812">Transmembrane</keyword>
<evidence type="ECO:0000313" key="3">
    <source>
        <dbReference type="EMBL" id="KAK7242016.1"/>
    </source>
</evidence>
<protein>
    <recommendedName>
        <fullName evidence="5">Mannosyltransferase</fullName>
    </recommendedName>
</protein>
<keyword evidence="4" id="KW-1185">Reference proteome</keyword>
<proteinExistence type="predicted"/>
<evidence type="ECO:0000256" key="2">
    <source>
        <dbReference type="SAM" id="SignalP"/>
    </source>
</evidence>